<reference evidence="14" key="1">
    <citation type="submission" date="2016-06" db="UniProtKB">
        <authorList>
            <consortium name="WormBaseParasite"/>
        </authorList>
    </citation>
    <scope>IDENTIFICATION</scope>
</reference>
<organism evidence="14">
    <name type="scientific">Soboliphyme baturini</name>
    <dbReference type="NCBI Taxonomy" id="241478"/>
    <lineage>
        <taxon>Eukaryota</taxon>
        <taxon>Metazoa</taxon>
        <taxon>Ecdysozoa</taxon>
        <taxon>Nematoda</taxon>
        <taxon>Enoplea</taxon>
        <taxon>Dorylaimia</taxon>
        <taxon>Dioctophymatida</taxon>
        <taxon>Dioctophymatoidea</taxon>
        <taxon>Soboliphymatidae</taxon>
        <taxon>Soboliphyme</taxon>
    </lineage>
</organism>
<dbReference type="GO" id="GO:0005743">
    <property type="term" value="C:mitochondrial inner membrane"/>
    <property type="evidence" value="ECO:0007669"/>
    <property type="project" value="UniProtKB-SubCell"/>
</dbReference>
<comment type="similarity">
    <text evidence="2 11">Belongs to the ATPase gamma chain family.</text>
</comment>
<comment type="subunit">
    <text evidence="11">F-type ATPases have 2 components, CF(1) - the catalytic core - and CF(0) - the membrane proton channel. CF(1) and CF(0) have multiple subunits.</text>
</comment>
<evidence type="ECO:0000256" key="5">
    <source>
        <dbReference type="ARBA" id="ARBA00022792"/>
    </source>
</evidence>
<dbReference type="Proteomes" id="UP000270296">
    <property type="component" value="Unassembled WGS sequence"/>
</dbReference>
<evidence type="ECO:0000256" key="1">
    <source>
        <dbReference type="ARBA" id="ARBA00004637"/>
    </source>
</evidence>
<dbReference type="FunFam" id="3.40.1380.10:FF:000003">
    <property type="entry name" value="ATP synthase subunit gamma"/>
    <property type="match status" value="1"/>
</dbReference>
<dbReference type="OrthoDB" id="239812at2759"/>
<evidence type="ECO:0000256" key="11">
    <source>
        <dbReference type="RuleBase" id="RU004001"/>
    </source>
</evidence>
<keyword evidence="3 11" id="KW-0813">Transport</keyword>
<dbReference type="InterPro" id="IPR023632">
    <property type="entry name" value="ATP_synth_F1_gsu_CS"/>
</dbReference>
<sequence>MIGSQGIRVFCPTVSLLRSFHTSLNRLATLKDSMCFPFVLLLLQYDVVSIRLKSVKNIQKITQSMKMVAAAKYNRAERELRPARQYGQGSLGLLDHIKVTEELPQKSNHIIIVMTSDRGLCGAVHSNIIKMVKADLLLHKDKFIPKIVCIGEKSKIVLTRVPPTFSDARRITDHILNSGFAFTQGNIYYNRFRSVVSYKSTRQPVFSTPVIVNTPSFSVYDSVDDSTFESFFEYNLASMLYYAMKENACSEQSSRMTAMDSASKNAGEMIARLSLHYNRTRQAVITRELIDIVIGASAL</sequence>
<dbReference type="CDD" id="cd12151">
    <property type="entry name" value="F1-ATPase_gamma"/>
    <property type="match status" value="1"/>
</dbReference>
<protein>
    <recommendedName>
        <fullName evidence="11">ATP synthase subunit gamma</fullName>
    </recommendedName>
</protein>
<keyword evidence="6 11" id="KW-0406">Ion transport</keyword>
<evidence type="ECO:0000256" key="3">
    <source>
        <dbReference type="ARBA" id="ARBA00022448"/>
    </source>
</evidence>
<dbReference type="InterPro" id="IPR035968">
    <property type="entry name" value="ATP_synth_F1_ATPase_gsu"/>
</dbReference>
<dbReference type="PANTHER" id="PTHR11693:SF22">
    <property type="entry name" value="ATP SYNTHASE SUBUNIT GAMMA, MITOCHONDRIAL"/>
    <property type="match status" value="1"/>
</dbReference>
<keyword evidence="4 11" id="KW-0375">Hydrogen ion transport</keyword>
<dbReference type="InterPro" id="IPR000131">
    <property type="entry name" value="ATP_synth_F1_gsu"/>
</dbReference>
<evidence type="ECO:0000256" key="7">
    <source>
        <dbReference type="ARBA" id="ARBA00023128"/>
    </source>
</evidence>
<proteinExistence type="inferred from homology"/>
<evidence type="ECO:0000256" key="4">
    <source>
        <dbReference type="ARBA" id="ARBA00022781"/>
    </source>
</evidence>
<dbReference type="Gene3D" id="3.40.1380.10">
    <property type="match status" value="1"/>
</dbReference>
<dbReference type="PANTHER" id="PTHR11693">
    <property type="entry name" value="ATP SYNTHASE GAMMA CHAIN"/>
    <property type="match status" value="1"/>
</dbReference>
<keyword evidence="9 11" id="KW-0139">CF(1)</keyword>
<evidence type="ECO:0000256" key="9">
    <source>
        <dbReference type="ARBA" id="ARBA00023196"/>
    </source>
</evidence>
<reference evidence="12 13" key="2">
    <citation type="submission" date="2018-11" db="EMBL/GenBank/DDBJ databases">
        <authorList>
            <consortium name="Pathogen Informatics"/>
        </authorList>
    </citation>
    <scope>NUCLEOTIDE SEQUENCE [LARGE SCALE GENOMIC DNA]</scope>
</reference>
<evidence type="ECO:0000256" key="6">
    <source>
        <dbReference type="ARBA" id="ARBA00023065"/>
    </source>
</evidence>
<evidence type="ECO:0000256" key="2">
    <source>
        <dbReference type="ARBA" id="ARBA00007681"/>
    </source>
</evidence>
<dbReference type="PROSITE" id="PS00153">
    <property type="entry name" value="ATPASE_GAMMA"/>
    <property type="match status" value="1"/>
</dbReference>
<dbReference type="Pfam" id="PF00231">
    <property type="entry name" value="ATP-synt"/>
    <property type="match status" value="1"/>
</dbReference>
<name>A0A183J128_9BILA</name>
<dbReference type="FunFam" id="1.10.287.80:FF:000001">
    <property type="entry name" value="ATP synthase gamma chain"/>
    <property type="match status" value="1"/>
</dbReference>
<dbReference type="NCBIfam" id="TIGR01146">
    <property type="entry name" value="ATPsyn_F1gamma"/>
    <property type="match status" value="1"/>
</dbReference>
<keyword evidence="10 11" id="KW-0066">ATP synthesis</keyword>
<dbReference type="Gene3D" id="1.10.287.80">
    <property type="entry name" value="ATP synthase, gamma subunit, helix hairpin domain"/>
    <property type="match status" value="1"/>
</dbReference>
<keyword evidence="13" id="KW-1185">Reference proteome</keyword>
<dbReference type="EMBL" id="UZAM01012889">
    <property type="protein sequence ID" value="VDP24042.1"/>
    <property type="molecule type" value="Genomic_DNA"/>
</dbReference>
<dbReference type="WBParaSite" id="SBAD_0000992401-mRNA-1">
    <property type="protein sequence ID" value="SBAD_0000992401-mRNA-1"/>
    <property type="gene ID" value="SBAD_0000992401"/>
</dbReference>
<evidence type="ECO:0000256" key="8">
    <source>
        <dbReference type="ARBA" id="ARBA00023136"/>
    </source>
</evidence>
<keyword evidence="5" id="KW-0999">Mitochondrion inner membrane</keyword>
<dbReference type="GO" id="GO:0045259">
    <property type="term" value="C:proton-transporting ATP synthase complex"/>
    <property type="evidence" value="ECO:0007669"/>
    <property type="project" value="UniProtKB-KW"/>
</dbReference>
<evidence type="ECO:0000313" key="13">
    <source>
        <dbReference type="Proteomes" id="UP000270296"/>
    </source>
</evidence>
<gene>
    <name evidence="12" type="ORF">SBAD_LOCUS9576</name>
</gene>
<dbReference type="SUPFAM" id="SSF52943">
    <property type="entry name" value="ATP synthase (F1-ATPase), gamma subunit"/>
    <property type="match status" value="1"/>
</dbReference>
<evidence type="ECO:0000256" key="10">
    <source>
        <dbReference type="ARBA" id="ARBA00023310"/>
    </source>
</evidence>
<keyword evidence="8" id="KW-0472">Membrane</keyword>
<comment type="subcellular location">
    <subcellularLocation>
        <location evidence="1">Mitochondrion inner membrane</location>
        <topology evidence="1">Peripheral membrane protein</topology>
    </subcellularLocation>
</comment>
<evidence type="ECO:0000313" key="12">
    <source>
        <dbReference type="EMBL" id="VDP24042.1"/>
    </source>
</evidence>
<dbReference type="GO" id="GO:0046933">
    <property type="term" value="F:proton-transporting ATP synthase activity, rotational mechanism"/>
    <property type="evidence" value="ECO:0007669"/>
    <property type="project" value="InterPro"/>
</dbReference>
<accession>A0A183J128</accession>
<dbReference type="AlphaFoldDB" id="A0A183J128"/>
<dbReference type="PRINTS" id="PR00126">
    <property type="entry name" value="ATPASEGAMMA"/>
</dbReference>
<evidence type="ECO:0000313" key="14">
    <source>
        <dbReference type="WBParaSite" id="SBAD_0000992401-mRNA-1"/>
    </source>
</evidence>
<keyword evidence="7" id="KW-0496">Mitochondrion</keyword>